<gene>
    <name evidence="1" type="ORF">SI7747_08010473</name>
</gene>
<reference evidence="1 2" key="1">
    <citation type="submission" date="2019-12" db="EMBL/GenBank/DDBJ databases">
        <authorList>
            <person name="Scholz U."/>
            <person name="Mascher M."/>
            <person name="Fiebig A."/>
        </authorList>
    </citation>
    <scope>NUCLEOTIDE SEQUENCE</scope>
</reference>
<evidence type="ECO:0000313" key="2">
    <source>
        <dbReference type="Proteomes" id="UP001189122"/>
    </source>
</evidence>
<protein>
    <submittedName>
        <fullName evidence="1">Uncharacterized protein</fullName>
    </submittedName>
</protein>
<dbReference type="AlphaFoldDB" id="A0A7I8J1I6"/>
<name>A0A7I8J1I6_SPIIN</name>
<dbReference type="Proteomes" id="UP001189122">
    <property type="component" value="Unassembled WGS sequence"/>
</dbReference>
<keyword evidence="2" id="KW-1185">Reference proteome</keyword>
<organism evidence="1">
    <name type="scientific">Spirodela intermedia</name>
    <name type="common">Intermediate duckweed</name>
    <dbReference type="NCBI Taxonomy" id="51605"/>
    <lineage>
        <taxon>Eukaryota</taxon>
        <taxon>Viridiplantae</taxon>
        <taxon>Streptophyta</taxon>
        <taxon>Embryophyta</taxon>
        <taxon>Tracheophyta</taxon>
        <taxon>Spermatophyta</taxon>
        <taxon>Magnoliopsida</taxon>
        <taxon>Liliopsida</taxon>
        <taxon>Araceae</taxon>
        <taxon>Lemnoideae</taxon>
        <taxon>Spirodela</taxon>
    </lineage>
</organism>
<sequence length="18" mass="2036">MDRCHLKNFLSGGESEVN</sequence>
<accession>A0A7I8J1I6</accession>
<evidence type="ECO:0000313" key="1">
    <source>
        <dbReference type="EMBL" id="CAA2624646.1"/>
    </source>
</evidence>
<dbReference type="EMBL" id="CACRZD030000008">
    <property type="protein sequence ID" value="CAA6664084.1"/>
    <property type="molecule type" value="Genomic_DNA"/>
</dbReference>
<dbReference type="EMBL" id="LR743595">
    <property type="protein sequence ID" value="CAA2624646.1"/>
    <property type="molecule type" value="Genomic_DNA"/>
</dbReference>
<proteinExistence type="predicted"/>